<name>A0A1H8GU31_9BACL</name>
<sequence>MENKFIVVGLNDWEGLYHKGNLIEEGHEIRREVLVRLMKQHAILDVDFEYLNQEGEEIVQDSGCMFDTYEEVSKYIEP</sequence>
<reference evidence="1 4" key="2">
    <citation type="submission" date="2021-06" db="EMBL/GenBank/DDBJ databases">
        <title>Whole genome sequence of Paenibacillus sophorae DSM23020 for comparative genomics.</title>
        <authorList>
            <person name="Kim M.-J."/>
            <person name="Lee G."/>
            <person name="Shin J.-H."/>
        </authorList>
    </citation>
    <scope>NUCLEOTIDE SEQUENCE [LARGE SCALE GENOMIC DNA]</scope>
    <source>
        <strain evidence="1 4">DSM 23020</strain>
    </source>
</reference>
<accession>A0A1H8GU31</accession>
<dbReference type="EMBL" id="CP076607">
    <property type="protein sequence ID" value="QWU14321.1"/>
    <property type="molecule type" value="Genomic_DNA"/>
</dbReference>
<evidence type="ECO:0000313" key="3">
    <source>
        <dbReference type="Proteomes" id="UP000198809"/>
    </source>
</evidence>
<dbReference type="STRING" id="1333845.SAMN04487895_101624"/>
<keyword evidence="4" id="KW-1185">Reference proteome</keyword>
<dbReference type="RefSeq" id="WP_036588245.1">
    <property type="nucleotide sequence ID" value="NZ_CP076607.1"/>
</dbReference>
<gene>
    <name evidence="1" type="ORF">KP014_20660</name>
    <name evidence="2" type="ORF">SAMN04487895_101624</name>
</gene>
<organism evidence="2 3">
    <name type="scientific">Paenibacillus sophorae</name>
    <dbReference type="NCBI Taxonomy" id="1333845"/>
    <lineage>
        <taxon>Bacteria</taxon>
        <taxon>Bacillati</taxon>
        <taxon>Bacillota</taxon>
        <taxon>Bacilli</taxon>
        <taxon>Bacillales</taxon>
        <taxon>Paenibacillaceae</taxon>
        <taxon>Paenibacillus</taxon>
    </lineage>
</organism>
<proteinExistence type="predicted"/>
<dbReference type="EMBL" id="FODH01000001">
    <property type="protein sequence ID" value="SEN46768.1"/>
    <property type="molecule type" value="Genomic_DNA"/>
</dbReference>
<reference evidence="2 3" key="1">
    <citation type="submission" date="2016-10" db="EMBL/GenBank/DDBJ databases">
        <authorList>
            <person name="de Groot N.N."/>
        </authorList>
    </citation>
    <scope>NUCLEOTIDE SEQUENCE [LARGE SCALE GENOMIC DNA]</scope>
    <source>
        <strain evidence="2 3">CGMCC 1.10238</strain>
    </source>
</reference>
<evidence type="ECO:0000313" key="1">
    <source>
        <dbReference type="EMBL" id="QWU14321.1"/>
    </source>
</evidence>
<dbReference type="Proteomes" id="UP000683429">
    <property type="component" value="Chromosome"/>
</dbReference>
<evidence type="ECO:0000313" key="4">
    <source>
        <dbReference type="Proteomes" id="UP000683429"/>
    </source>
</evidence>
<dbReference type="OrthoDB" id="2628028at2"/>
<dbReference type="AlphaFoldDB" id="A0A1H8GU31"/>
<protein>
    <submittedName>
        <fullName evidence="2">Uncharacterized protein</fullName>
    </submittedName>
</protein>
<evidence type="ECO:0000313" key="2">
    <source>
        <dbReference type="EMBL" id="SEN46768.1"/>
    </source>
</evidence>
<dbReference type="Proteomes" id="UP000198809">
    <property type="component" value="Unassembled WGS sequence"/>
</dbReference>